<dbReference type="SUPFAM" id="SSF56112">
    <property type="entry name" value="Protein kinase-like (PK-like)"/>
    <property type="match status" value="1"/>
</dbReference>
<keyword evidence="2" id="KW-1185">Reference proteome</keyword>
<accession>A0A9P6ZM96</accession>
<sequence length="192" mass="20954">MSIPTTNLVVLQQTLKDATSAIIKDRPTPGVIVDRKLGEGGYNELSGWDDSTTFKSFALRLPKPDTLLPHQSLNEVASISLISARCPNIPVPKTYAFSADGPNPLIAQEYIDGEALNTIWIRYTDTEKHSAALKIAEIIVDMAETRFSAIGGFASPTSDTLGPTVEGSKFFKGRGKFHSNRCYPIGPYETTY</sequence>
<name>A0A9P6ZM96_9AGAM</name>
<reference evidence="1" key="1">
    <citation type="journal article" date="2020" name="New Phytol.">
        <title>Comparative genomics reveals dynamic genome evolution in host specialist ectomycorrhizal fungi.</title>
        <authorList>
            <person name="Lofgren L.A."/>
            <person name="Nguyen N.H."/>
            <person name="Vilgalys R."/>
            <person name="Ruytinx J."/>
            <person name="Liao H.L."/>
            <person name="Branco S."/>
            <person name="Kuo A."/>
            <person name="LaButti K."/>
            <person name="Lipzen A."/>
            <person name="Andreopoulos W."/>
            <person name="Pangilinan J."/>
            <person name="Riley R."/>
            <person name="Hundley H."/>
            <person name="Na H."/>
            <person name="Barry K."/>
            <person name="Grigoriev I.V."/>
            <person name="Stajich J.E."/>
            <person name="Kennedy P.G."/>
        </authorList>
    </citation>
    <scope>NUCLEOTIDE SEQUENCE</scope>
    <source>
        <strain evidence="1">DOB743</strain>
    </source>
</reference>
<dbReference type="OrthoDB" id="2906425at2759"/>
<organism evidence="1 2">
    <name type="scientific">Suillus placidus</name>
    <dbReference type="NCBI Taxonomy" id="48579"/>
    <lineage>
        <taxon>Eukaryota</taxon>
        <taxon>Fungi</taxon>
        <taxon>Dikarya</taxon>
        <taxon>Basidiomycota</taxon>
        <taxon>Agaricomycotina</taxon>
        <taxon>Agaricomycetes</taxon>
        <taxon>Agaricomycetidae</taxon>
        <taxon>Boletales</taxon>
        <taxon>Suillineae</taxon>
        <taxon>Suillaceae</taxon>
        <taxon>Suillus</taxon>
    </lineage>
</organism>
<comment type="caution">
    <text evidence="1">The sequence shown here is derived from an EMBL/GenBank/DDBJ whole genome shotgun (WGS) entry which is preliminary data.</text>
</comment>
<evidence type="ECO:0008006" key="3">
    <source>
        <dbReference type="Google" id="ProtNLM"/>
    </source>
</evidence>
<dbReference type="PANTHER" id="PTHR21310:SF15">
    <property type="entry name" value="AMINOGLYCOSIDE PHOSPHOTRANSFERASE DOMAIN-CONTAINING PROTEIN"/>
    <property type="match status" value="1"/>
</dbReference>
<gene>
    <name evidence="1" type="ORF">EV702DRAFT_1201715</name>
</gene>
<dbReference type="EMBL" id="JABBWD010000055">
    <property type="protein sequence ID" value="KAG1772006.1"/>
    <property type="molecule type" value="Genomic_DNA"/>
</dbReference>
<evidence type="ECO:0000313" key="1">
    <source>
        <dbReference type="EMBL" id="KAG1772006.1"/>
    </source>
</evidence>
<dbReference type="InterPro" id="IPR051678">
    <property type="entry name" value="AGP_Transferase"/>
</dbReference>
<proteinExistence type="predicted"/>
<dbReference type="InterPro" id="IPR011009">
    <property type="entry name" value="Kinase-like_dom_sf"/>
</dbReference>
<evidence type="ECO:0000313" key="2">
    <source>
        <dbReference type="Proteomes" id="UP000714275"/>
    </source>
</evidence>
<dbReference type="AlphaFoldDB" id="A0A9P6ZM96"/>
<dbReference type="PANTHER" id="PTHR21310">
    <property type="entry name" value="AMINOGLYCOSIDE PHOSPHOTRANSFERASE-RELATED-RELATED"/>
    <property type="match status" value="1"/>
</dbReference>
<protein>
    <recommendedName>
        <fullName evidence="3">Aminoglycoside phosphotransferase domain-containing protein</fullName>
    </recommendedName>
</protein>
<dbReference type="Proteomes" id="UP000714275">
    <property type="component" value="Unassembled WGS sequence"/>
</dbReference>